<feature type="compositionally biased region" description="Polar residues" evidence="1">
    <location>
        <begin position="19"/>
        <end position="32"/>
    </location>
</feature>
<dbReference type="Proteomes" id="UP000237271">
    <property type="component" value="Unassembled WGS sequence"/>
</dbReference>
<feature type="region of interest" description="Disordered" evidence="1">
    <location>
        <begin position="17"/>
        <end position="39"/>
    </location>
</feature>
<evidence type="ECO:0000259" key="2">
    <source>
        <dbReference type="Pfam" id="PF22936"/>
    </source>
</evidence>
<dbReference type="InterPro" id="IPR054722">
    <property type="entry name" value="PolX-like_BBD"/>
</dbReference>
<evidence type="ECO:0000313" key="4">
    <source>
        <dbReference type="Proteomes" id="UP000237271"/>
    </source>
</evidence>
<dbReference type="EMBL" id="NCKW01009645">
    <property type="protein sequence ID" value="POM66348.1"/>
    <property type="molecule type" value="Genomic_DNA"/>
</dbReference>
<evidence type="ECO:0000256" key="1">
    <source>
        <dbReference type="SAM" id="MobiDB-lite"/>
    </source>
</evidence>
<accession>A0A2P4XLD2</accession>
<proteinExistence type="predicted"/>
<keyword evidence="4" id="KW-1185">Reference proteome</keyword>
<dbReference type="OrthoDB" id="91303at2759"/>
<feature type="domain" description="Retrovirus-related Pol polyprotein from transposon TNT 1-94-like beta-barrel" evidence="2">
    <location>
        <begin position="22"/>
        <end position="70"/>
    </location>
</feature>
<sequence length="71" mass="7695">MILCGLSIPAALVMPRPAQSGSTVGGNHQIPSKGTGDVKMKIKDTKGKERIIVLNDVLYAPDQRFNQFSVR</sequence>
<name>A0A2P4XLD2_9STRA</name>
<protein>
    <recommendedName>
        <fullName evidence="2">Retrovirus-related Pol polyprotein from transposon TNT 1-94-like beta-barrel domain-containing protein</fullName>
    </recommendedName>
</protein>
<reference evidence="3 4" key="1">
    <citation type="journal article" date="2017" name="Genome Biol. Evol.">
        <title>Phytophthora megakarya and P. palmivora, closely related causal agents of cacao black pod rot, underwent increases in genome sizes and gene numbers by different mechanisms.</title>
        <authorList>
            <person name="Ali S.S."/>
            <person name="Shao J."/>
            <person name="Lary D.J."/>
            <person name="Kronmiller B."/>
            <person name="Shen D."/>
            <person name="Strem M.D."/>
            <person name="Amoako-Attah I."/>
            <person name="Akrofi A.Y."/>
            <person name="Begoude B.A."/>
            <person name="Ten Hoopen G.M."/>
            <person name="Coulibaly K."/>
            <person name="Kebe B.I."/>
            <person name="Melnick R.L."/>
            <person name="Guiltinan M.J."/>
            <person name="Tyler B.M."/>
            <person name="Meinhardt L.W."/>
            <person name="Bailey B.A."/>
        </authorList>
    </citation>
    <scope>NUCLEOTIDE SEQUENCE [LARGE SCALE GENOMIC DNA]</scope>
    <source>
        <strain evidence="4">sbr112.9</strain>
    </source>
</reference>
<organism evidence="3 4">
    <name type="scientific">Phytophthora palmivora</name>
    <dbReference type="NCBI Taxonomy" id="4796"/>
    <lineage>
        <taxon>Eukaryota</taxon>
        <taxon>Sar</taxon>
        <taxon>Stramenopiles</taxon>
        <taxon>Oomycota</taxon>
        <taxon>Peronosporomycetes</taxon>
        <taxon>Peronosporales</taxon>
        <taxon>Peronosporaceae</taxon>
        <taxon>Phytophthora</taxon>
    </lineage>
</organism>
<comment type="caution">
    <text evidence="3">The sequence shown here is derived from an EMBL/GenBank/DDBJ whole genome shotgun (WGS) entry which is preliminary data.</text>
</comment>
<gene>
    <name evidence="3" type="ORF">PHPALM_17799</name>
</gene>
<dbReference type="Pfam" id="PF22936">
    <property type="entry name" value="Pol_BBD"/>
    <property type="match status" value="1"/>
</dbReference>
<evidence type="ECO:0000313" key="3">
    <source>
        <dbReference type="EMBL" id="POM66348.1"/>
    </source>
</evidence>
<dbReference type="AlphaFoldDB" id="A0A2P4XLD2"/>